<proteinExistence type="predicted"/>
<dbReference type="PANTHER" id="PTHR21715:SF3">
    <property type="entry name" value="WW DOMAIN-CONTAINING PROTEIN"/>
    <property type="match status" value="1"/>
</dbReference>
<gene>
    <name evidence="4" type="ORF">TVY486_1112680</name>
</gene>
<dbReference type="PROSITE" id="PS50020">
    <property type="entry name" value="WW_DOMAIN_2"/>
    <property type="match status" value="1"/>
</dbReference>
<feature type="region of interest" description="Disordered" evidence="2">
    <location>
        <begin position="934"/>
        <end position="987"/>
    </location>
</feature>
<dbReference type="AlphaFoldDB" id="G0UD73"/>
<protein>
    <recommendedName>
        <fullName evidence="3">WW domain-containing protein</fullName>
    </recommendedName>
</protein>
<evidence type="ECO:0000256" key="1">
    <source>
        <dbReference type="SAM" id="Coils"/>
    </source>
</evidence>
<feature type="coiled-coil region" evidence="1">
    <location>
        <begin position="666"/>
        <end position="715"/>
    </location>
</feature>
<dbReference type="SUPFAM" id="SSF51045">
    <property type="entry name" value="WW domain"/>
    <property type="match status" value="1"/>
</dbReference>
<evidence type="ECO:0000256" key="2">
    <source>
        <dbReference type="SAM" id="MobiDB-lite"/>
    </source>
</evidence>
<feature type="coiled-coil region" evidence="1">
    <location>
        <begin position="430"/>
        <end position="465"/>
    </location>
</feature>
<dbReference type="InterPro" id="IPR036020">
    <property type="entry name" value="WW_dom_sf"/>
</dbReference>
<feature type="coiled-coil region" evidence="1">
    <location>
        <begin position="359"/>
        <end position="397"/>
    </location>
</feature>
<dbReference type="PROSITE" id="PS01159">
    <property type="entry name" value="WW_DOMAIN_1"/>
    <property type="match status" value="1"/>
</dbReference>
<dbReference type="InterPro" id="IPR001202">
    <property type="entry name" value="WW_dom"/>
</dbReference>
<keyword evidence="1" id="KW-0175">Coiled coil</keyword>
<reference evidence="4" key="1">
    <citation type="journal article" date="2012" name="Proc. Natl. Acad. Sci. U.S.A.">
        <title>Antigenic diversity is generated by distinct evolutionary mechanisms in African trypanosome species.</title>
        <authorList>
            <person name="Jackson A.P."/>
            <person name="Berry A."/>
            <person name="Aslett M."/>
            <person name="Allison H.C."/>
            <person name="Burton P."/>
            <person name="Vavrova-Anderson J."/>
            <person name="Brown R."/>
            <person name="Browne H."/>
            <person name="Corton N."/>
            <person name="Hauser H."/>
            <person name="Gamble J."/>
            <person name="Gilderthorp R."/>
            <person name="Marcello L."/>
            <person name="McQuillan J."/>
            <person name="Otto T.D."/>
            <person name="Quail M.A."/>
            <person name="Sanders M.J."/>
            <person name="van Tonder A."/>
            <person name="Ginger M.L."/>
            <person name="Field M.C."/>
            <person name="Barry J.D."/>
            <person name="Hertz-Fowler C."/>
            <person name="Berriman M."/>
        </authorList>
    </citation>
    <scope>NUCLEOTIDE SEQUENCE</scope>
    <source>
        <strain evidence="4">Y486</strain>
    </source>
</reference>
<accession>G0UD73</accession>
<dbReference type="VEuPathDB" id="TriTrypDB:TvY486_1112680"/>
<dbReference type="EMBL" id="HE573027">
    <property type="protein sequence ID" value="CCC53784.1"/>
    <property type="molecule type" value="Genomic_DNA"/>
</dbReference>
<sequence>MNEEEHVVVPSVGEAFVGEDGTVSVVLSYDIDDAYEPTQDEIAEYAEWMGMKLPEDNEFLYIAREGLKAPLPQYWRPCRTNDDEIYYFNFKTGESTWSHPMDDYYREKFRKVKAEKENLGGGGAAQDNKIAVGLPFAMGKDEGSTLAKASALGKTAGHSAVLSDGARSPGVLSQVLPQPVSTVHGGPRPLDISNRSTSSLSEIGNSNKQIVSEAEKNLEEKIRRECEAVIVEEQKKAESALLERRQNMYRTHEAEMKKLRADHEAKLAALRSSAPLETEEALRERREATEKLTASLSQAKKEMEDLEKQLAQLKEEDVRSLASEVAKAEAAVGAEMEQLVKAVKADSMLLLEKMKGELRAEFELNMAELQKKAQEEARELNEAIEKAHAEEVAAIRQRVLDENTKSQVGGAVGDSLCSEGDEEAKIATIRAKEEEEVAAIRKRSAEEQAELRASMQAKIDELHEELCDLEGPIVISINNSKGNPPVRDNVLEEVCRHWQVEEARRLAVLREDREKKVAALEQISADFSSVLSLSTSGATSGAVDVPLAARQVALWETEVLLIMALQEELRRAATMEDNQLSAAIDGAFRIFVRSTEVRRRHEVEDFELQRDRVLADHAAAQALCEQKSEEQRHKLQAASRAAFEETVRIKVDEAIKAVVGQCDMTKHQLRERYDEERRALISAVDEEISATAEELRDVEQRLEHKKSIMEKTQESSHTVEPEVKGGGKVPQAIAAGIPERLLQERLASMERVHAEQVRELEAELASINASIQKIDEASTIQQQHSHTFYLDAHARFPVPRGREDEKEMEEQLLLSGRASKATLRGAFSADTSRMGSMLLRQSYPHSSSPSFEAWRFIAEQQVAACARREALQSAREEWCNGIRSSRTAPSPMDNIGRPSSAMDDDGMQSHLFTLVETLSNKLERLSGRVLAFDSPSPVAHLSPRKTRKRRQDDQQGRPCPASGGPRHTADEGSPHRRRTYSSPSRRHRLASLKHKWGQLLSTFSARTKCGTEACKRLNCSPNECP</sequence>
<organism evidence="4">
    <name type="scientific">Trypanosoma vivax (strain Y486)</name>
    <dbReference type="NCBI Taxonomy" id="1055687"/>
    <lineage>
        <taxon>Eukaryota</taxon>
        <taxon>Discoba</taxon>
        <taxon>Euglenozoa</taxon>
        <taxon>Kinetoplastea</taxon>
        <taxon>Metakinetoplastina</taxon>
        <taxon>Trypanosomatida</taxon>
        <taxon>Trypanosomatidae</taxon>
        <taxon>Trypanosoma</taxon>
        <taxon>Duttonella</taxon>
    </lineage>
</organism>
<feature type="coiled-coil region" evidence="1">
    <location>
        <begin position="289"/>
        <end position="331"/>
    </location>
</feature>
<dbReference type="InterPro" id="IPR053233">
    <property type="entry name" value="ABRA-related"/>
</dbReference>
<dbReference type="CDD" id="cd00201">
    <property type="entry name" value="WW"/>
    <property type="match status" value="1"/>
</dbReference>
<dbReference type="Pfam" id="PF00397">
    <property type="entry name" value="WW"/>
    <property type="match status" value="1"/>
</dbReference>
<dbReference type="PANTHER" id="PTHR21715">
    <property type="entry name" value="RH04127P"/>
    <property type="match status" value="1"/>
</dbReference>
<feature type="domain" description="WW" evidence="3">
    <location>
        <begin position="69"/>
        <end position="102"/>
    </location>
</feature>
<feature type="compositionally biased region" description="Basic residues" evidence="2">
    <location>
        <begin position="975"/>
        <end position="987"/>
    </location>
</feature>
<name>G0UD73_TRYVY</name>
<dbReference type="Gene3D" id="3.30.1470.10">
    <property type="entry name" value="Photosystem I PsaD, reaction center subunit II"/>
    <property type="match status" value="1"/>
</dbReference>
<feature type="region of interest" description="Disordered" evidence="2">
    <location>
        <begin position="882"/>
        <end position="904"/>
    </location>
</feature>
<evidence type="ECO:0000259" key="3">
    <source>
        <dbReference type="PROSITE" id="PS50020"/>
    </source>
</evidence>
<evidence type="ECO:0000313" key="4">
    <source>
        <dbReference type="EMBL" id="CCC53784.1"/>
    </source>
</evidence>